<accession>A0A0D8ZT19</accession>
<name>A0A0D8ZT19_9CYAN</name>
<dbReference type="STRING" id="1618023.UH38_10680"/>
<keyword evidence="3" id="KW-1185">Reference proteome</keyword>
<sequence length="169" mass="18889">MVVILSCIPLRMAIAKQIAPAPQAILTLGGDIDREIFTARFAQMHPSLDIWISSGANLEATRRAFQQIAPTRVHIDRRAIDTVTNFTSLVADFKQHKFHHIYVVTADYHMRRAKAIATFVLGSQGIAFTPVAMPTNKPVESRLHLLRDVCRALLWVLTRRTGASLHPSI</sequence>
<dbReference type="Pfam" id="PF02698">
    <property type="entry name" value="DUF218"/>
    <property type="match status" value="1"/>
</dbReference>
<dbReference type="CDD" id="cd06259">
    <property type="entry name" value="YdcF-like"/>
    <property type="match status" value="1"/>
</dbReference>
<dbReference type="Proteomes" id="UP000032452">
    <property type="component" value="Unassembled WGS sequence"/>
</dbReference>
<dbReference type="InterPro" id="IPR003848">
    <property type="entry name" value="DUF218"/>
</dbReference>
<proteinExistence type="predicted"/>
<reference evidence="2 3" key="1">
    <citation type="submission" date="2015-02" db="EMBL/GenBank/DDBJ databases">
        <title>Draft genome of a novel marine cyanobacterium (Chroococcales) isolated from South Atlantic Ocean.</title>
        <authorList>
            <person name="Rigonato J."/>
            <person name="Alvarenga D.O."/>
            <person name="Branco L.H."/>
            <person name="Varani A.M."/>
            <person name="Brandini F.P."/>
            <person name="Fiore M.F."/>
        </authorList>
    </citation>
    <scope>NUCLEOTIDE SEQUENCE [LARGE SCALE GENOMIC DNA]</scope>
    <source>
        <strain evidence="2 3">CENA595</strain>
    </source>
</reference>
<organism evidence="2 3">
    <name type="scientific">Aliterella atlantica CENA595</name>
    <dbReference type="NCBI Taxonomy" id="1618023"/>
    <lineage>
        <taxon>Bacteria</taxon>
        <taxon>Bacillati</taxon>
        <taxon>Cyanobacteriota</taxon>
        <taxon>Cyanophyceae</taxon>
        <taxon>Chroococcidiopsidales</taxon>
        <taxon>Aliterellaceae</taxon>
        <taxon>Aliterella</taxon>
    </lineage>
</organism>
<comment type="caution">
    <text evidence="2">The sequence shown here is derived from an EMBL/GenBank/DDBJ whole genome shotgun (WGS) entry which is preliminary data.</text>
</comment>
<dbReference type="PATRIC" id="fig|1618023.3.peg.3906"/>
<feature type="domain" description="DUF218" evidence="1">
    <location>
        <begin position="24"/>
        <end position="135"/>
    </location>
</feature>
<evidence type="ECO:0000313" key="3">
    <source>
        <dbReference type="Proteomes" id="UP000032452"/>
    </source>
</evidence>
<evidence type="ECO:0000259" key="1">
    <source>
        <dbReference type="Pfam" id="PF02698"/>
    </source>
</evidence>
<dbReference type="AlphaFoldDB" id="A0A0D8ZT19"/>
<protein>
    <recommendedName>
        <fullName evidence="1">DUF218 domain-containing protein</fullName>
    </recommendedName>
</protein>
<evidence type="ECO:0000313" key="2">
    <source>
        <dbReference type="EMBL" id="KJH71885.1"/>
    </source>
</evidence>
<dbReference type="EMBL" id="JYON01000009">
    <property type="protein sequence ID" value="KJH71885.1"/>
    <property type="molecule type" value="Genomic_DNA"/>
</dbReference>
<gene>
    <name evidence="2" type="ORF">UH38_10680</name>
</gene>